<dbReference type="SMART" id="SM00089">
    <property type="entry name" value="PKD"/>
    <property type="match status" value="2"/>
</dbReference>
<dbReference type="NCBIfam" id="NF047446">
    <property type="entry name" value="barrel_OmpL47"/>
    <property type="match status" value="1"/>
</dbReference>
<keyword evidence="1" id="KW-0732">Signal</keyword>
<dbReference type="SUPFAM" id="SSF49299">
    <property type="entry name" value="PKD domain"/>
    <property type="match status" value="2"/>
</dbReference>
<sequence>MKRFLAFGIFLLIFLSSYSVAYAGYITVSNVSFDPGTRTFSFDYISNPPIYSPNISKVAIHFSYPQTNGYTYLGAFSCTSIHCDLFNPQFADWIGLYFNSNLYPSGTNMQTVIYPDPYTGFLSQPFTMESIFPLGTYPTTTSTLSPDPVANGQYSGPVTVTLSASANSSIAHTYYRVDGGAQQTYTSPFTVSGTGNHTVVYWSIDINGNQESGKTRIFTINQPPAVDARGPYPVNEGGSVQVIAFGTDPENSPLTYAWDLDNEGGFETTGQEVSFSAVGHDGPTSKTIAVQVTDDGGLTATDQATVNVTNAAPSVGAITAPLEPVAITTVVNASANFTDPGISDTHSAIWEWGDGTTSVGTAAGGVVSGNHTFTLAGVYTLKVTVTDDESSSAQQTFQFVVAYNSSGGFVTGGGWIESPSGAYIANPAFTGKANFGFVSKYEPGATIPTGQTKFQFKVGDLNFDSTVYDWLVVAGPNAKYKGTGTINGEGDYGFMLTARDGQVNGGGGVDRFWFKIWENATGIVIYDNQLGSSDDADATDAIEAGNIIIHH</sequence>
<evidence type="ECO:0000313" key="4">
    <source>
        <dbReference type="Proteomes" id="UP000034694"/>
    </source>
</evidence>
<dbReference type="AlphaFoldDB" id="A0A0G1URH4"/>
<gene>
    <name evidence="3" type="ORF">UY28_C0030G0002</name>
</gene>
<protein>
    <submittedName>
        <fullName evidence="3">Hyalin domain-containing protein</fullName>
    </submittedName>
</protein>
<name>A0A0G1URH4_9BACT</name>
<dbReference type="InterPro" id="IPR035986">
    <property type="entry name" value="PKD_dom_sf"/>
</dbReference>
<dbReference type="InterPro" id="IPR022409">
    <property type="entry name" value="PKD/Chitinase_dom"/>
</dbReference>
<dbReference type="Gene3D" id="2.60.40.10">
    <property type="entry name" value="Immunoglobulins"/>
    <property type="match status" value="2"/>
</dbReference>
<dbReference type="InterPro" id="IPR000601">
    <property type="entry name" value="PKD_dom"/>
</dbReference>
<feature type="signal peptide" evidence="1">
    <location>
        <begin position="1"/>
        <end position="23"/>
    </location>
</feature>
<reference evidence="3 4" key="1">
    <citation type="journal article" date="2015" name="Nature">
        <title>rRNA introns, odd ribosomes, and small enigmatic genomes across a large radiation of phyla.</title>
        <authorList>
            <person name="Brown C.T."/>
            <person name="Hug L.A."/>
            <person name="Thomas B.C."/>
            <person name="Sharon I."/>
            <person name="Castelle C.J."/>
            <person name="Singh A."/>
            <person name="Wilkins M.J."/>
            <person name="Williams K.H."/>
            <person name="Banfield J.F."/>
        </authorList>
    </citation>
    <scope>NUCLEOTIDE SEQUENCE [LARGE SCALE GENOMIC DNA]</scope>
</reference>
<feature type="chain" id="PRO_5002540120" evidence="1">
    <location>
        <begin position="24"/>
        <end position="551"/>
    </location>
</feature>
<dbReference type="EMBL" id="LCPK01000030">
    <property type="protein sequence ID" value="KKU96764.1"/>
    <property type="molecule type" value="Genomic_DNA"/>
</dbReference>
<feature type="domain" description="PKD" evidence="2">
    <location>
        <begin position="328"/>
        <end position="401"/>
    </location>
</feature>
<dbReference type="PROSITE" id="PS50093">
    <property type="entry name" value="PKD"/>
    <property type="match status" value="1"/>
</dbReference>
<dbReference type="InterPro" id="IPR013783">
    <property type="entry name" value="Ig-like_fold"/>
</dbReference>
<dbReference type="Pfam" id="PF18911">
    <property type="entry name" value="PKD_4"/>
    <property type="match status" value="1"/>
</dbReference>
<accession>A0A0G1URH4</accession>
<dbReference type="Gene3D" id="3.30.1920.20">
    <property type="match status" value="1"/>
</dbReference>
<dbReference type="CDD" id="cd00146">
    <property type="entry name" value="PKD"/>
    <property type="match status" value="1"/>
</dbReference>
<evidence type="ECO:0000259" key="2">
    <source>
        <dbReference type="PROSITE" id="PS50093"/>
    </source>
</evidence>
<dbReference type="Proteomes" id="UP000034694">
    <property type="component" value="Unassembled WGS sequence"/>
</dbReference>
<comment type="caution">
    <text evidence="3">The sequence shown here is derived from an EMBL/GenBank/DDBJ whole genome shotgun (WGS) entry which is preliminary data.</text>
</comment>
<proteinExistence type="predicted"/>
<dbReference type="InterPro" id="IPR058094">
    <property type="entry name" value="Ig-like_OmpL47-like"/>
</dbReference>
<organism evidence="3 4">
    <name type="scientific">Candidatus Amesbacteria bacterium GW2011_GWB1_48_13</name>
    <dbReference type="NCBI Taxonomy" id="1618362"/>
    <lineage>
        <taxon>Bacteria</taxon>
        <taxon>Candidatus Amesiibacteriota</taxon>
    </lineage>
</organism>
<evidence type="ECO:0000256" key="1">
    <source>
        <dbReference type="SAM" id="SignalP"/>
    </source>
</evidence>
<evidence type="ECO:0000313" key="3">
    <source>
        <dbReference type="EMBL" id="KKU96764.1"/>
    </source>
</evidence>